<feature type="chain" id="PRO_5045084747" description="FAD-binding domain-containing protein" evidence="11">
    <location>
        <begin position="18"/>
        <end position="441"/>
    </location>
</feature>
<dbReference type="Proteomes" id="UP001152024">
    <property type="component" value="Unassembled WGS sequence"/>
</dbReference>
<sequence>MGFKVLIAGAGPTGLLAALALQRAGIEFTILERRKETDLNWGASVCIWPHSSRILDQLGLLEKVYDLHLPMAKKCNLRRDGSVMSWSDMIKNIEFVSDADFDSHGHEWMLFQRGDLVNLLKDNLSDITNQLHLDKHVTSIESKPMGVEVTCADGSIYNGDILIGADGINSTTRSYVNEETKESETKNEDFTTTFYGFYGHGNELSTDLVEGTDYECHSEGFSTQLIMPSHNKYFFTIYLKLDKPTTGKHWITSEQADELAKKYEDVYLAPGVTFKQVWQNKKWFYTAPFEEGVAKTWSRDRVVLLGDSVHKMTPNIGFGLNTGWQSTVVLINLLRTLLLETPNPDIKDLTKTFDEYRKIREAHVTNDVKLAGTSTRAVMWDNILWKLLDQYLLPYINGDTILAKHMCCPTVQKAFTLNWLAEPNFKEGELKWHNKPVVVES</sequence>
<dbReference type="Pfam" id="PF01494">
    <property type="entry name" value="FAD_binding_3"/>
    <property type="match status" value="1"/>
</dbReference>
<evidence type="ECO:0000256" key="5">
    <source>
        <dbReference type="ARBA" id="ARBA00022692"/>
    </source>
</evidence>
<evidence type="ECO:0000313" key="13">
    <source>
        <dbReference type="EMBL" id="KAJ4129277.1"/>
    </source>
</evidence>
<comment type="caution">
    <text evidence="13">The sequence shown here is derived from an EMBL/GenBank/DDBJ whole genome shotgun (WGS) entry which is preliminary data.</text>
</comment>
<evidence type="ECO:0000256" key="7">
    <source>
        <dbReference type="ARBA" id="ARBA00022989"/>
    </source>
</evidence>
<evidence type="ECO:0000256" key="6">
    <source>
        <dbReference type="ARBA" id="ARBA00022827"/>
    </source>
</evidence>
<evidence type="ECO:0000259" key="12">
    <source>
        <dbReference type="Pfam" id="PF01494"/>
    </source>
</evidence>
<accession>A0ABQ8R8J7</accession>
<comment type="cofactor">
    <cofactor evidence="1">
        <name>FAD</name>
        <dbReference type="ChEBI" id="CHEBI:57692"/>
    </cofactor>
</comment>
<gene>
    <name evidence="13" type="ORF">NW768_007812</name>
</gene>
<dbReference type="InterPro" id="IPR002938">
    <property type="entry name" value="FAD-bd"/>
</dbReference>
<evidence type="ECO:0000256" key="10">
    <source>
        <dbReference type="ARBA" id="ARBA00023136"/>
    </source>
</evidence>
<reference evidence="13" key="1">
    <citation type="submission" date="2022-09" db="EMBL/GenBank/DDBJ databases">
        <title>Fusarium specimens isolated from Avocado Roots.</title>
        <authorList>
            <person name="Stajich J."/>
            <person name="Roper C."/>
            <person name="Heimlech-Rivalta G."/>
        </authorList>
    </citation>
    <scope>NUCLEOTIDE SEQUENCE</scope>
    <source>
        <strain evidence="13">CF00095</strain>
    </source>
</reference>
<dbReference type="InterPro" id="IPR050562">
    <property type="entry name" value="FAD_mOase_fung"/>
</dbReference>
<evidence type="ECO:0000256" key="11">
    <source>
        <dbReference type="SAM" id="SignalP"/>
    </source>
</evidence>
<dbReference type="PANTHER" id="PTHR47356">
    <property type="entry name" value="FAD-DEPENDENT MONOOXYGENASE ASQG-RELATED"/>
    <property type="match status" value="1"/>
</dbReference>
<name>A0ABQ8R8J7_FUSEQ</name>
<evidence type="ECO:0000256" key="4">
    <source>
        <dbReference type="ARBA" id="ARBA00022630"/>
    </source>
</evidence>
<evidence type="ECO:0000256" key="3">
    <source>
        <dbReference type="ARBA" id="ARBA00007992"/>
    </source>
</evidence>
<keyword evidence="11" id="KW-0732">Signal</keyword>
<feature type="domain" description="FAD-binding" evidence="12">
    <location>
        <begin position="4"/>
        <end position="345"/>
    </location>
</feature>
<keyword evidence="14" id="KW-1185">Reference proteome</keyword>
<dbReference type="EMBL" id="JAOQBH010000011">
    <property type="protein sequence ID" value="KAJ4129277.1"/>
    <property type="molecule type" value="Genomic_DNA"/>
</dbReference>
<keyword evidence="6" id="KW-0274">FAD</keyword>
<organism evidence="13 14">
    <name type="scientific">Fusarium equiseti</name>
    <name type="common">Fusarium scirpi</name>
    <dbReference type="NCBI Taxonomy" id="61235"/>
    <lineage>
        <taxon>Eukaryota</taxon>
        <taxon>Fungi</taxon>
        <taxon>Dikarya</taxon>
        <taxon>Ascomycota</taxon>
        <taxon>Pezizomycotina</taxon>
        <taxon>Sordariomycetes</taxon>
        <taxon>Hypocreomycetidae</taxon>
        <taxon>Hypocreales</taxon>
        <taxon>Nectriaceae</taxon>
        <taxon>Fusarium</taxon>
        <taxon>Fusarium incarnatum-equiseti species complex</taxon>
    </lineage>
</organism>
<evidence type="ECO:0000256" key="1">
    <source>
        <dbReference type="ARBA" id="ARBA00001974"/>
    </source>
</evidence>
<dbReference type="PANTHER" id="PTHR47356:SF2">
    <property type="entry name" value="FAD-BINDING DOMAIN-CONTAINING PROTEIN-RELATED"/>
    <property type="match status" value="1"/>
</dbReference>
<dbReference type="SUPFAM" id="SSF51905">
    <property type="entry name" value="FAD/NAD(P)-binding domain"/>
    <property type="match status" value="1"/>
</dbReference>
<keyword evidence="10" id="KW-0472">Membrane</keyword>
<keyword evidence="5" id="KW-0812">Transmembrane</keyword>
<evidence type="ECO:0000256" key="2">
    <source>
        <dbReference type="ARBA" id="ARBA00004370"/>
    </source>
</evidence>
<evidence type="ECO:0000256" key="9">
    <source>
        <dbReference type="ARBA" id="ARBA00023033"/>
    </source>
</evidence>
<keyword evidence="9" id="KW-0503">Monooxygenase</keyword>
<feature type="signal peptide" evidence="11">
    <location>
        <begin position="1"/>
        <end position="17"/>
    </location>
</feature>
<dbReference type="Gene3D" id="3.50.50.60">
    <property type="entry name" value="FAD/NAD(P)-binding domain"/>
    <property type="match status" value="1"/>
</dbReference>
<comment type="similarity">
    <text evidence="3">Belongs to the paxM FAD-dependent monooxygenase family.</text>
</comment>
<evidence type="ECO:0000313" key="14">
    <source>
        <dbReference type="Proteomes" id="UP001152024"/>
    </source>
</evidence>
<keyword evidence="7" id="KW-1133">Transmembrane helix</keyword>
<protein>
    <recommendedName>
        <fullName evidence="12">FAD-binding domain-containing protein</fullName>
    </recommendedName>
</protein>
<keyword evidence="8" id="KW-0560">Oxidoreductase</keyword>
<keyword evidence="4" id="KW-0285">Flavoprotein</keyword>
<evidence type="ECO:0000256" key="8">
    <source>
        <dbReference type="ARBA" id="ARBA00023002"/>
    </source>
</evidence>
<comment type="subcellular location">
    <subcellularLocation>
        <location evidence="2">Membrane</location>
    </subcellularLocation>
</comment>
<dbReference type="PRINTS" id="PR00420">
    <property type="entry name" value="RNGMNOXGNASE"/>
</dbReference>
<dbReference type="InterPro" id="IPR036188">
    <property type="entry name" value="FAD/NAD-bd_sf"/>
</dbReference>
<proteinExistence type="inferred from homology"/>